<comment type="caution">
    <text evidence="1">The sequence shown here is derived from an EMBL/GenBank/DDBJ whole genome shotgun (WGS) entry which is preliminary data.</text>
</comment>
<accession>A0AAI9C583</accession>
<reference evidence="1" key="1">
    <citation type="submission" date="2022-07" db="EMBL/GenBank/DDBJ databases">
        <authorList>
            <consortium name="DAFM: The Division of Animal and Food Microbiology"/>
        </authorList>
    </citation>
    <scope>NUCLEOTIDE SEQUENCE</scope>
    <source>
        <strain evidence="1">19MO01SH01-2</strain>
    </source>
</reference>
<sequence length="52" mass="5728">MPAAGRHPRAVGSLRLPASGRHYQSPVSLEMRGWCWPLPMQQVFRAVAEALG</sequence>
<gene>
    <name evidence="1" type="ORF">QEG23_003935</name>
</gene>
<dbReference type="AlphaFoldDB" id="A0AAI9C583"/>
<name>A0AAI9C583_STEMA</name>
<proteinExistence type="predicted"/>
<dbReference type="Proteomes" id="UP001218208">
    <property type="component" value="Unassembled WGS sequence"/>
</dbReference>
<evidence type="ECO:0000313" key="1">
    <source>
        <dbReference type="EMBL" id="EKT4094369.1"/>
    </source>
</evidence>
<dbReference type="EMBL" id="ABLOJW010000027">
    <property type="protein sequence ID" value="EKT4094369.1"/>
    <property type="molecule type" value="Genomic_DNA"/>
</dbReference>
<protein>
    <submittedName>
        <fullName evidence="1">Uncharacterized protein</fullName>
    </submittedName>
</protein>
<evidence type="ECO:0000313" key="2">
    <source>
        <dbReference type="Proteomes" id="UP001218208"/>
    </source>
</evidence>
<dbReference type="RefSeq" id="WP_162622096.1">
    <property type="nucleotide sequence ID" value="NZ_CP029773.1"/>
</dbReference>
<organism evidence="1 2">
    <name type="scientific">Stenotrophomonas maltophilia</name>
    <name type="common">Pseudomonas maltophilia</name>
    <name type="synonym">Xanthomonas maltophilia</name>
    <dbReference type="NCBI Taxonomy" id="40324"/>
    <lineage>
        <taxon>Bacteria</taxon>
        <taxon>Pseudomonadati</taxon>
        <taxon>Pseudomonadota</taxon>
        <taxon>Gammaproteobacteria</taxon>
        <taxon>Lysobacterales</taxon>
        <taxon>Lysobacteraceae</taxon>
        <taxon>Stenotrophomonas</taxon>
        <taxon>Stenotrophomonas maltophilia group</taxon>
    </lineage>
</organism>